<proteinExistence type="predicted"/>
<sequence>MLARSASAVTSSREHTNAMSLRSSPVLSLFFRRNYILRHSRPLPRFRASTSTSQGFPDRAASQPATFRNRYLATAPAMTDRYKLLYTVPASHLAVTKDAVFQTGAGVYEEGKYVQVAFELTGQGQFMPGAGADPHTGAVGELERVLEYRVEILCVGRDVTKAAVAALKSAHPYEVPAYEVYKLEDF</sequence>
<gene>
    <name evidence="2" type="ORF">CSOJ01_12610</name>
</gene>
<dbReference type="Proteomes" id="UP000652219">
    <property type="component" value="Unassembled WGS sequence"/>
</dbReference>
<dbReference type="AlphaFoldDB" id="A0A8H6IUL0"/>
<organism evidence="2 3">
    <name type="scientific">Colletotrichum sojae</name>
    <dbReference type="NCBI Taxonomy" id="2175907"/>
    <lineage>
        <taxon>Eukaryota</taxon>
        <taxon>Fungi</taxon>
        <taxon>Dikarya</taxon>
        <taxon>Ascomycota</taxon>
        <taxon>Pezizomycotina</taxon>
        <taxon>Sordariomycetes</taxon>
        <taxon>Hypocreomycetidae</taxon>
        <taxon>Glomerellales</taxon>
        <taxon>Glomerellaceae</taxon>
        <taxon>Colletotrichum</taxon>
        <taxon>Colletotrichum orchidearum species complex</taxon>
    </lineage>
</organism>
<name>A0A8H6IUL0_9PEZI</name>
<dbReference type="InterPro" id="IPR015867">
    <property type="entry name" value="N-reg_PII/ATP_PRibTrfase_C"/>
</dbReference>
<dbReference type="Gene3D" id="3.30.70.120">
    <property type="match status" value="1"/>
</dbReference>
<accession>A0A8H6IUL0</accession>
<reference evidence="2 3" key="1">
    <citation type="journal article" date="2020" name="Phytopathology">
        <title>Genome Sequence Resources of Colletotrichum truncatum, C. plurivorum, C. musicola, and C. sojae: Four Species Pathogenic to Soybean (Glycine max).</title>
        <authorList>
            <person name="Rogerio F."/>
            <person name="Boufleur T.R."/>
            <person name="Ciampi-Guillardi M."/>
            <person name="Sukno S.A."/>
            <person name="Thon M.R."/>
            <person name="Massola Junior N.S."/>
            <person name="Baroncelli R."/>
        </authorList>
    </citation>
    <scope>NUCLEOTIDE SEQUENCE [LARGE SCALE GENOMIC DNA]</scope>
    <source>
        <strain evidence="2 3">LFN0009</strain>
    </source>
</reference>
<protein>
    <recommendedName>
        <fullName evidence="1">ATP phosphoribosyltransferase</fullName>
    </recommendedName>
</protein>
<dbReference type="EMBL" id="WIGN01000330">
    <property type="protein sequence ID" value="KAF6798847.1"/>
    <property type="molecule type" value="Genomic_DNA"/>
</dbReference>
<dbReference type="PANTHER" id="PTHR41774:SF1">
    <property type="entry name" value="NGG1P INTERACTING FACTOR NIF3"/>
    <property type="match status" value="1"/>
</dbReference>
<dbReference type="PANTHER" id="PTHR41774">
    <property type="match status" value="1"/>
</dbReference>
<evidence type="ECO:0000313" key="2">
    <source>
        <dbReference type="EMBL" id="KAF6798847.1"/>
    </source>
</evidence>
<dbReference type="SUPFAM" id="SSF102705">
    <property type="entry name" value="NIF3 (NGG1p interacting factor 3)-like"/>
    <property type="match status" value="1"/>
</dbReference>
<dbReference type="InterPro" id="IPR036069">
    <property type="entry name" value="DUF34/NIF3_sf"/>
</dbReference>
<comment type="caution">
    <text evidence="2">The sequence shown here is derived from an EMBL/GenBank/DDBJ whole genome shotgun (WGS) entry which is preliminary data.</text>
</comment>
<evidence type="ECO:0000256" key="1">
    <source>
        <dbReference type="ARBA" id="ARBA00020998"/>
    </source>
</evidence>
<keyword evidence="3" id="KW-1185">Reference proteome</keyword>
<evidence type="ECO:0000313" key="3">
    <source>
        <dbReference type="Proteomes" id="UP000652219"/>
    </source>
</evidence>